<keyword evidence="4" id="KW-1185">Reference proteome</keyword>
<protein>
    <recommendedName>
        <fullName evidence="5">Fatty acid desaturase domain-containing protein</fullName>
    </recommendedName>
</protein>
<dbReference type="EMBL" id="CAUYUJ010006113">
    <property type="protein sequence ID" value="CAK0816147.1"/>
    <property type="molecule type" value="Genomic_DNA"/>
</dbReference>
<evidence type="ECO:0000256" key="2">
    <source>
        <dbReference type="SAM" id="Phobius"/>
    </source>
</evidence>
<reference evidence="3" key="1">
    <citation type="submission" date="2023-10" db="EMBL/GenBank/DDBJ databases">
        <authorList>
            <person name="Chen Y."/>
            <person name="Shah S."/>
            <person name="Dougan E. K."/>
            <person name="Thang M."/>
            <person name="Chan C."/>
        </authorList>
    </citation>
    <scope>NUCLEOTIDE SEQUENCE [LARGE SCALE GENOMIC DNA]</scope>
</reference>
<evidence type="ECO:0008006" key="5">
    <source>
        <dbReference type="Google" id="ProtNLM"/>
    </source>
</evidence>
<keyword evidence="2" id="KW-0472">Membrane</keyword>
<feature type="transmembrane region" description="Helical" evidence="2">
    <location>
        <begin position="302"/>
        <end position="321"/>
    </location>
</feature>
<keyword evidence="2" id="KW-1133">Transmembrane helix</keyword>
<evidence type="ECO:0000313" key="4">
    <source>
        <dbReference type="Proteomes" id="UP001189429"/>
    </source>
</evidence>
<gene>
    <name evidence="3" type="ORF">PCOR1329_LOCUS19203</name>
</gene>
<proteinExistence type="predicted"/>
<keyword evidence="2" id="KW-0812">Transmembrane</keyword>
<feature type="transmembrane region" description="Helical" evidence="2">
    <location>
        <begin position="141"/>
        <end position="158"/>
    </location>
</feature>
<name>A0ABN9RDW9_9DINO</name>
<feature type="transmembrane region" description="Helical" evidence="2">
    <location>
        <begin position="327"/>
        <end position="349"/>
    </location>
</feature>
<accession>A0ABN9RDW9</accession>
<dbReference type="Proteomes" id="UP001189429">
    <property type="component" value="Unassembled WGS sequence"/>
</dbReference>
<feature type="region of interest" description="Disordered" evidence="1">
    <location>
        <begin position="49"/>
        <end position="72"/>
    </location>
</feature>
<comment type="caution">
    <text evidence="3">The sequence shown here is derived from an EMBL/GenBank/DDBJ whole genome shotgun (WGS) entry which is preliminary data.</text>
</comment>
<feature type="compositionally biased region" description="Basic residues" evidence="1">
    <location>
        <begin position="444"/>
        <end position="457"/>
    </location>
</feature>
<organism evidence="3 4">
    <name type="scientific">Prorocentrum cordatum</name>
    <dbReference type="NCBI Taxonomy" id="2364126"/>
    <lineage>
        <taxon>Eukaryota</taxon>
        <taxon>Sar</taxon>
        <taxon>Alveolata</taxon>
        <taxon>Dinophyceae</taxon>
        <taxon>Prorocentrales</taxon>
        <taxon>Prorocentraceae</taxon>
        <taxon>Prorocentrum</taxon>
    </lineage>
</organism>
<sequence>MASNAPLLQKPAGSKRAKLSVLYGADEYLEELKRKYEVDHEIASLKAIMPDQGDPNAGKAKEGEGKMLKIDKDDANRSKKTGRLFPTPNKPDPMPPELAFLFTKITPEQMMYMWNILTLIFVSQCAMVVAYCAALAFFPDYWWTCTVIFGVPFAYIAIQNIYIDHDVMHGATFPPHDWQEYITHPFSDFFSLPWKEFVLEHNRHHASTVDLLQQGEFGWDPEEFQYWLLEWTWRHGKYPFPIHPFGLLLTGALLPFIHFVGLNDTGALFALEWYFHFPDEGAGGKCNKEFWKKWLPRRAQHSLFVASLWACVWLLGTWPLGRPLSEGWRFMLTVSFFARCGFSAAWMFITNFTHSHPWNHFLAKDPERQWPLLHDVMAFVLGGKHRWNEMLFHDLHHAFPNAVGTLSQRGRFHGWQKVHDASVEVLARGLWKANGDEETEMQKTQRKRSLLMKNNRK</sequence>
<feature type="transmembrane region" description="Helical" evidence="2">
    <location>
        <begin position="112"/>
        <end position="135"/>
    </location>
</feature>
<feature type="region of interest" description="Disordered" evidence="1">
    <location>
        <begin position="436"/>
        <end position="457"/>
    </location>
</feature>
<feature type="compositionally biased region" description="Basic and acidic residues" evidence="1">
    <location>
        <begin position="59"/>
        <end position="72"/>
    </location>
</feature>
<evidence type="ECO:0000256" key="1">
    <source>
        <dbReference type="SAM" id="MobiDB-lite"/>
    </source>
</evidence>
<evidence type="ECO:0000313" key="3">
    <source>
        <dbReference type="EMBL" id="CAK0816147.1"/>
    </source>
</evidence>